<dbReference type="Gene3D" id="1.20.120.910">
    <property type="entry name" value="DksA, coiled-coil domain"/>
    <property type="match status" value="1"/>
</dbReference>
<sequence>MKHLNEEQLQQLKQQLLDEREQLAGHFDIRDEEIDGEFTISLQDSVGELSSADNHPADLGTETFERERDMALNDNYRGRLEEIEAALERMEEDTYGTCTECGAEIPFERLEAVPETPYCIDHARAQQTMTEKRPVEEDVMTTPPTGAGEARQANNGRFDEADAWKTLEEYGNASDTVNIQEMESDQGERGLHRANSRAK</sequence>
<evidence type="ECO:0000313" key="8">
    <source>
        <dbReference type="Proteomes" id="UP000249522"/>
    </source>
</evidence>
<dbReference type="Proteomes" id="UP000249522">
    <property type="component" value="Unassembled WGS sequence"/>
</dbReference>
<dbReference type="PROSITE" id="PS51128">
    <property type="entry name" value="ZF_DKSA_2"/>
    <property type="match status" value="1"/>
</dbReference>
<dbReference type="InterPro" id="IPR000962">
    <property type="entry name" value="Znf_DskA_TraR"/>
</dbReference>
<evidence type="ECO:0000256" key="1">
    <source>
        <dbReference type="ARBA" id="ARBA00022723"/>
    </source>
</evidence>
<dbReference type="PANTHER" id="PTHR33823:SF4">
    <property type="entry name" value="GENERAL STRESS PROTEIN 16O"/>
    <property type="match status" value="1"/>
</dbReference>
<keyword evidence="1" id="KW-0479">Metal-binding</keyword>
<comment type="caution">
    <text evidence="7">The sequence shown here is derived from an EMBL/GenBank/DDBJ whole genome shotgun (WGS) entry which is preliminary data.</text>
</comment>
<organism evidence="7 8">
    <name type="scientific">Paenibacillus sambharensis</name>
    <dbReference type="NCBI Taxonomy" id="1803190"/>
    <lineage>
        <taxon>Bacteria</taxon>
        <taxon>Bacillati</taxon>
        <taxon>Bacillota</taxon>
        <taxon>Bacilli</taxon>
        <taxon>Bacillales</taxon>
        <taxon>Paenibacillaceae</taxon>
        <taxon>Paenibacillus</taxon>
    </lineage>
</organism>
<evidence type="ECO:0000256" key="2">
    <source>
        <dbReference type="ARBA" id="ARBA00022771"/>
    </source>
</evidence>
<evidence type="ECO:0000313" key="7">
    <source>
        <dbReference type="EMBL" id="PZD92916.1"/>
    </source>
</evidence>
<protein>
    <submittedName>
        <fullName evidence="7">Conjugal transfer protein TraR</fullName>
    </submittedName>
</protein>
<dbReference type="EMBL" id="QKRB01000063">
    <property type="protein sequence ID" value="PZD92916.1"/>
    <property type="molecule type" value="Genomic_DNA"/>
</dbReference>
<proteinExistence type="predicted"/>
<dbReference type="InterPro" id="IPR037187">
    <property type="entry name" value="DnaK_N"/>
</dbReference>
<dbReference type="NCBIfam" id="TIGR02890">
    <property type="entry name" value="bacill_yteA"/>
    <property type="match status" value="1"/>
</dbReference>
<keyword evidence="3" id="KW-0862">Zinc</keyword>
<dbReference type="AlphaFoldDB" id="A0A2W1L0N8"/>
<dbReference type="RefSeq" id="WP_111149843.1">
    <property type="nucleotide sequence ID" value="NZ_QKRB01000063.1"/>
</dbReference>
<evidence type="ECO:0000256" key="3">
    <source>
        <dbReference type="ARBA" id="ARBA00022833"/>
    </source>
</evidence>
<gene>
    <name evidence="7" type="ORF">DNH61_25820</name>
</gene>
<dbReference type="PANTHER" id="PTHR33823">
    <property type="entry name" value="RNA POLYMERASE-BINDING TRANSCRIPTION FACTOR DKSA-RELATED"/>
    <property type="match status" value="1"/>
</dbReference>
<feature type="zinc finger region" description="dksA C4-type" evidence="4">
    <location>
        <begin position="98"/>
        <end position="122"/>
    </location>
</feature>
<dbReference type="SUPFAM" id="SSF57716">
    <property type="entry name" value="Glucocorticoid receptor-like (DNA-binding domain)"/>
    <property type="match status" value="1"/>
</dbReference>
<evidence type="ECO:0000259" key="6">
    <source>
        <dbReference type="Pfam" id="PF01258"/>
    </source>
</evidence>
<feature type="compositionally biased region" description="Basic and acidic residues" evidence="5">
    <location>
        <begin position="157"/>
        <end position="168"/>
    </location>
</feature>
<dbReference type="Pfam" id="PF01258">
    <property type="entry name" value="zf-dskA_traR"/>
    <property type="match status" value="1"/>
</dbReference>
<keyword evidence="8" id="KW-1185">Reference proteome</keyword>
<evidence type="ECO:0000256" key="4">
    <source>
        <dbReference type="PROSITE-ProRule" id="PRU00510"/>
    </source>
</evidence>
<feature type="region of interest" description="Disordered" evidence="5">
    <location>
        <begin position="129"/>
        <end position="199"/>
    </location>
</feature>
<dbReference type="OrthoDB" id="9811543at2"/>
<keyword evidence="2" id="KW-0863">Zinc-finger</keyword>
<name>A0A2W1L0N8_9BACL</name>
<dbReference type="InterPro" id="IPR014240">
    <property type="entry name" value="YteA"/>
</dbReference>
<feature type="domain" description="Zinc finger DksA/TraR C4-type" evidence="6">
    <location>
        <begin position="94"/>
        <end position="121"/>
    </location>
</feature>
<dbReference type="SUPFAM" id="SSF109635">
    <property type="entry name" value="DnaK suppressor protein DksA, alpha-hairpin domain"/>
    <property type="match status" value="1"/>
</dbReference>
<evidence type="ECO:0000256" key="5">
    <source>
        <dbReference type="SAM" id="MobiDB-lite"/>
    </source>
</evidence>
<accession>A0A2W1L0N8</accession>
<dbReference type="GO" id="GO:0008270">
    <property type="term" value="F:zinc ion binding"/>
    <property type="evidence" value="ECO:0007669"/>
    <property type="project" value="UniProtKB-KW"/>
</dbReference>
<reference evidence="7 8" key="1">
    <citation type="submission" date="2018-06" db="EMBL/GenBank/DDBJ databases">
        <title>Paenibacillus imtechensis sp. nov.</title>
        <authorList>
            <person name="Pinnaka A.K."/>
            <person name="Singh H."/>
            <person name="Kaur M."/>
        </authorList>
    </citation>
    <scope>NUCLEOTIDE SEQUENCE [LARGE SCALE GENOMIC DNA]</scope>
    <source>
        <strain evidence="7 8">SMB1</strain>
    </source>
</reference>